<dbReference type="Gene3D" id="2.60.120.650">
    <property type="entry name" value="Cupin"/>
    <property type="match status" value="1"/>
</dbReference>
<keyword evidence="5" id="KW-0408">Iron</keyword>
<dbReference type="Proteomes" id="UP001165541">
    <property type="component" value="Unassembled WGS sequence"/>
</dbReference>
<dbReference type="Gene3D" id="3.40.366.30">
    <property type="entry name" value="50S ribosomal protein L16 arginine hydroxylase, Chain A, Domain 2"/>
    <property type="match status" value="1"/>
</dbReference>
<evidence type="ECO:0000256" key="5">
    <source>
        <dbReference type="ARBA" id="ARBA00023004"/>
    </source>
</evidence>
<sequence length="376" mass="42341">MRTDQKLSLLGGLTPEQFMRRHWHKKPLLIRQAMPGIAPLVPRAGLFELASRDDVESRLIVHEGHQAWTLKRGPLPRRVLPPLSQPGWTVLVQGVDLHVEPVHRLMQQFRFVPDARLDDLMISYATDGGGVGPHVDSYDVFLLQVHGRRRWRVGRLDDPQWVPGVPLKILRNFEPEEEWVLEPGDMLYLPPGWAHDGVAEGECMTYSIGFRSPRRHELAREVLVRMLEAQEDDEALYRDPKQAATTTPGLLPPDLRAYAGAAVAALLRDEASLDCALGEYLTEPKQEVWFAAGDGGDVSGGVRLDRRTRMMYDAKHIYINGESYRAAGRDATLMRRLADARELDAAQVQRLGEGARALLEQWADDGWLGPPAIEKE</sequence>
<dbReference type="SMART" id="SM00558">
    <property type="entry name" value="JmjC"/>
    <property type="match status" value="1"/>
</dbReference>
<dbReference type="EMBL" id="JAMKFE010000001">
    <property type="protein sequence ID" value="MCM5678304.1"/>
    <property type="molecule type" value="Genomic_DNA"/>
</dbReference>
<evidence type="ECO:0000256" key="1">
    <source>
        <dbReference type="ARBA" id="ARBA00001954"/>
    </source>
</evidence>
<dbReference type="PANTHER" id="PTHR13096">
    <property type="entry name" value="MINA53 MYC INDUCED NUCLEAR ANTIGEN"/>
    <property type="match status" value="1"/>
</dbReference>
<evidence type="ECO:0000313" key="8">
    <source>
        <dbReference type="Proteomes" id="UP001165541"/>
    </source>
</evidence>
<evidence type="ECO:0000256" key="4">
    <source>
        <dbReference type="ARBA" id="ARBA00023002"/>
    </source>
</evidence>
<dbReference type="PROSITE" id="PS51184">
    <property type="entry name" value="JMJC"/>
    <property type="match status" value="1"/>
</dbReference>
<comment type="cofactor">
    <cofactor evidence="1">
        <name>Fe(2+)</name>
        <dbReference type="ChEBI" id="CHEBI:29033"/>
    </cofactor>
</comment>
<keyword evidence="2" id="KW-0479">Metal-binding</keyword>
<comment type="caution">
    <text evidence="7">The sequence shown here is derived from an EMBL/GenBank/DDBJ whole genome shotgun (WGS) entry which is preliminary data.</text>
</comment>
<dbReference type="InterPro" id="IPR046799">
    <property type="entry name" value="ROXA-like_wH"/>
</dbReference>
<dbReference type="Pfam" id="PF08007">
    <property type="entry name" value="JmjC_2"/>
    <property type="match status" value="1"/>
</dbReference>
<keyword evidence="3" id="KW-0223">Dioxygenase</keyword>
<keyword evidence="4" id="KW-0560">Oxidoreductase</keyword>
<keyword evidence="8" id="KW-1185">Reference proteome</keyword>
<evidence type="ECO:0000259" key="6">
    <source>
        <dbReference type="PROSITE" id="PS51184"/>
    </source>
</evidence>
<protein>
    <submittedName>
        <fullName evidence="7">Cupin domain-containing protein</fullName>
    </submittedName>
</protein>
<accession>A0ABT0YIT0</accession>
<evidence type="ECO:0000256" key="2">
    <source>
        <dbReference type="ARBA" id="ARBA00022723"/>
    </source>
</evidence>
<proteinExistence type="predicted"/>
<dbReference type="InterPro" id="IPR039994">
    <property type="entry name" value="NO66-like"/>
</dbReference>
<name>A0ABT0YIT0_9BURK</name>
<dbReference type="PANTHER" id="PTHR13096:SF8">
    <property type="entry name" value="RIBOSOMAL OXYGENASE 1"/>
    <property type="match status" value="1"/>
</dbReference>
<dbReference type="Pfam" id="PF20514">
    <property type="entry name" value="WHD_ROXA"/>
    <property type="match status" value="1"/>
</dbReference>
<dbReference type="RefSeq" id="WP_251776440.1">
    <property type="nucleotide sequence ID" value="NZ_JAMKFE010000001.1"/>
</dbReference>
<gene>
    <name evidence="7" type="ORF">M8A51_02035</name>
</gene>
<reference evidence="7" key="1">
    <citation type="submission" date="2022-05" db="EMBL/GenBank/DDBJ databases">
        <title>Schlegelella sp. nov., isolated from mangrove soil.</title>
        <authorList>
            <person name="Liu Y."/>
            <person name="Ge X."/>
            <person name="Liu W."/>
        </authorList>
    </citation>
    <scope>NUCLEOTIDE SEQUENCE</scope>
    <source>
        <strain evidence="7">S2-27</strain>
    </source>
</reference>
<feature type="domain" description="JmjC" evidence="6">
    <location>
        <begin position="101"/>
        <end position="227"/>
    </location>
</feature>
<organism evidence="7 8">
    <name type="scientific">Caldimonas mangrovi</name>
    <dbReference type="NCBI Taxonomy" id="2944811"/>
    <lineage>
        <taxon>Bacteria</taxon>
        <taxon>Pseudomonadati</taxon>
        <taxon>Pseudomonadota</taxon>
        <taxon>Betaproteobacteria</taxon>
        <taxon>Burkholderiales</taxon>
        <taxon>Sphaerotilaceae</taxon>
        <taxon>Caldimonas</taxon>
    </lineage>
</organism>
<dbReference type="InterPro" id="IPR003347">
    <property type="entry name" value="JmjC_dom"/>
</dbReference>
<dbReference type="SUPFAM" id="SSF51197">
    <property type="entry name" value="Clavaminate synthase-like"/>
    <property type="match status" value="1"/>
</dbReference>
<evidence type="ECO:0000313" key="7">
    <source>
        <dbReference type="EMBL" id="MCM5678304.1"/>
    </source>
</evidence>
<evidence type="ECO:0000256" key="3">
    <source>
        <dbReference type="ARBA" id="ARBA00022964"/>
    </source>
</evidence>